<evidence type="ECO:0000313" key="3">
    <source>
        <dbReference type="Proteomes" id="UP000078397"/>
    </source>
</evidence>
<reference evidence="2 3" key="1">
    <citation type="journal article" date="2016" name="PLoS Pathog.">
        <title>Biosynthesis of antibiotic leucinostatins in bio-control fungus Purpureocillium lilacinum and their inhibition on phytophthora revealed by genome mining.</title>
        <authorList>
            <person name="Wang G."/>
            <person name="Liu Z."/>
            <person name="Lin R."/>
            <person name="Li E."/>
            <person name="Mao Z."/>
            <person name="Ling J."/>
            <person name="Yang Y."/>
            <person name="Yin W.B."/>
            <person name="Xie B."/>
        </authorList>
    </citation>
    <scope>NUCLEOTIDE SEQUENCE [LARGE SCALE GENOMIC DNA]</scope>
    <source>
        <strain evidence="2">170</strain>
    </source>
</reference>
<comment type="caution">
    <text evidence="2">The sequence shown here is derived from an EMBL/GenBank/DDBJ whole genome shotgun (WGS) entry which is preliminary data.</text>
</comment>
<dbReference type="GeneID" id="33936379"/>
<dbReference type="KEGG" id="pchm:VFPPC_17403"/>
<organism evidence="2 3">
    <name type="scientific">Pochonia chlamydosporia 170</name>
    <dbReference type="NCBI Taxonomy" id="1380566"/>
    <lineage>
        <taxon>Eukaryota</taxon>
        <taxon>Fungi</taxon>
        <taxon>Dikarya</taxon>
        <taxon>Ascomycota</taxon>
        <taxon>Pezizomycotina</taxon>
        <taxon>Sordariomycetes</taxon>
        <taxon>Hypocreomycetidae</taxon>
        <taxon>Hypocreales</taxon>
        <taxon>Clavicipitaceae</taxon>
        <taxon>Pochonia</taxon>
    </lineage>
</organism>
<feature type="compositionally biased region" description="Polar residues" evidence="1">
    <location>
        <begin position="160"/>
        <end position="169"/>
    </location>
</feature>
<evidence type="ECO:0000256" key="1">
    <source>
        <dbReference type="SAM" id="MobiDB-lite"/>
    </source>
</evidence>
<gene>
    <name evidence="2" type="ORF">VFPPC_17403</name>
</gene>
<proteinExistence type="predicted"/>
<accession>A0A219ARQ4</accession>
<protein>
    <submittedName>
        <fullName evidence="2">Uncharacterized protein</fullName>
    </submittedName>
</protein>
<dbReference type="RefSeq" id="XP_022285868.1">
    <property type="nucleotide sequence ID" value="XM_022429115.1"/>
</dbReference>
<keyword evidence="3" id="KW-1185">Reference proteome</keyword>
<dbReference type="Proteomes" id="UP000078397">
    <property type="component" value="Unassembled WGS sequence"/>
</dbReference>
<dbReference type="AlphaFoldDB" id="A0A219ARQ4"/>
<name>A0A219ARQ4_METCM</name>
<dbReference type="EMBL" id="LSBJ02000001">
    <property type="protein sequence ID" value="OWT43448.1"/>
    <property type="molecule type" value="Genomic_DNA"/>
</dbReference>
<evidence type="ECO:0000313" key="2">
    <source>
        <dbReference type="EMBL" id="OWT43448.1"/>
    </source>
</evidence>
<sequence>MVRPAGNNQHSNPLAWPWPWPLYSLVNLEAISALHRLGAPVSRFTTLYSLSHSVQRPPCQKSSLSGVMLQKFETRYSQSSAFLTLPLHGGPWFCKTPPISLPSAMKENLGVTMWFCSSLQQVNQNMSNFVQISHRFGDGGFWKHVIGAVCETVFAGNQTQTGQAGSSSFVKLRDKGTRG</sequence>
<feature type="region of interest" description="Disordered" evidence="1">
    <location>
        <begin position="160"/>
        <end position="179"/>
    </location>
</feature>